<dbReference type="RefSeq" id="WP_148623042.1">
    <property type="nucleotide sequence ID" value="NZ_SDGZ01000016.1"/>
</dbReference>
<dbReference type="Gene3D" id="1.10.10.1400">
    <property type="entry name" value="Terminase, small subunit, N-terminal DNA-binding domain, HTH motif"/>
    <property type="match status" value="1"/>
</dbReference>
<accession>A0A6C2C4M7</accession>
<keyword evidence="4" id="KW-1185">Reference proteome</keyword>
<sequence>MNLTEKQKRFADAYVELGNATKAAVEAGYSEKTARVIGQENLLKPAIKCYIETAMNKIKSDRVMSATEAVELLTSIARGELIETVVAGEYTVDKTPDAKTRMAAAKEILKRYPASDRMLNAQIRKLEADADMAEYNASLNRSSSGVAEEISFEYNEERVINEED</sequence>
<dbReference type="GO" id="GO:0051276">
    <property type="term" value="P:chromosome organization"/>
    <property type="evidence" value="ECO:0007669"/>
    <property type="project" value="InterPro"/>
</dbReference>
<proteinExistence type="predicted"/>
<keyword evidence="1" id="KW-1188">Viral release from host cell</keyword>
<dbReference type="Gene3D" id="6.10.140.2160">
    <property type="match status" value="1"/>
</dbReference>
<dbReference type="InterPro" id="IPR038713">
    <property type="entry name" value="Terminase_Gp1_N_sf"/>
</dbReference>
<name>A0A6C2C4M7_9LACO</name>
<dbReference type="OrthoDB" id="7358785at2"/>
<dbReference type="PANTHER" id="PTHR41328:SF2">
    <property type="entry name" value="TERMINASE SMALL SUBUNIT"/>
    <property type="match status" value="1"/>
</dbReference>
<dbReference type="EMBL" id="SDGZ01000016">
    <property type="protein sequence ID" value="TYC48804.1"/>
    <property type="molecule type" value="Genomic_DNA"/>
</dbReference>
<dbReference type="Pfam" id="PF03592">
    <property type="entry name" value="Terminase_2"/>
    <property type="match status" value="1"/>
</dbReference>
<gene>
    <name evidence="3" type="ORF">ESZ50_07965</name>
</gene>
<evidence type="ECO:0000256" key="1">
    <source>
        <dbReference type="ARBA" id="ARBA00022612"/>
    </source>
</evidence>
<organism evidence="3 4">
    <name type="scientific">Weissella muntiaci</name>
    <dbReference type="NCBI Taxonomy" id="2508881"/>
    <lineage>
        <taxon>Bacteria</taxon>
        <taxon>Bacillati</taxon>
        <taxon>Bacillota</taxon>
        <taxon>Bacilli</taxon>
        <taxon>Lactobacillales</taxon>
        <taxon>Lactobacillaceae</taxon>
        <taxon>Weissella</taxon>
    </lineage>
</organism>
<dbReference type="InterPro" id="IPR052404">
    <property type="entry name" value="SPP1-like_terminase"/>
</dbReference>
<protein>
    <submittedName>
        <fullName evidence="3">Terminase small subunit</fullName>
    </submittedName>
</protein>
<dbReference type="Proteomes" id="UP000371977">
    <property type="component" value="Unassembled WGS sequence"/>
</dbReference>
<evidence type="ECO:0000313" key="3">
    <source>
        <dbReference type="EMBL" id="TYC48804.1"/>
    </source>
</evidence>
<keyword evidence="2" id="KW-0231">Viral genome packaging</keyword>
<dbReference type="AlphaFoldDB" id="A0A6C2C4M7"/>
<dbReference type="InterPro" id="IPR005335">
    <property type="entry name" value="Terminase_ssu"/>
</dbReference>
<comment type="caution">
    <text evidence="3">The sequence shown here is derived from an EMBL/GenBank/DDBJ whole genome shotgun (WGS) entry which is preliminary data.</text>
</comment>
<dbReference type="PANTHER" id="PTHR41328">
    <property type="entry name" value="TERMINASE SMALL SUBUNIT-RELATED"/>
    <property type="match status" value="1"/>
</dbReference>
<evidence type="ECO:0000256" key="2">
    <source>
        <dbReference type="ARBA" id="ARBA00023219"/>
    </source>
</evidence>
<evidence type="ECO:0000313" key="4">
    <source>
        <dbReference type="Proteomes" id="UP000371977"/>
    </source>
</evidence>
<reference evidence="3 4" key="1">
    <citation type="submission" date="2019-01" db="EMBL/GenBank/DDBJ databases">
        <title>Weissella sp. nov., a novel lactic acid bacterium isolated from animal feces.</title>
        <authorList>
            <person name="Wang L.-T."/>
        </authorList>
    </citation>
    <scope>NUCLEOTIDE SEQUENCE [LARGE SCALE GENOMIC DNA]</scope>
    <source>
        <strain evidence="3 4">8H-2</strain>
    </source>
</reference>